<dbReference type="PANTHER" id="PTHR30333">
    <property type="entry name" value="CYTOCHROME C-TYPE PROTEIN"/>
    <property type="match status" value="1"/>
</dbReference>
<evidence type="ECO:0000256" key="2">
    <source>
        <dbReference type="ARBA" id="ARBA00006417"/>
    </source>
</evidence>
<evidence type="ECO:0000256" key="14">
    <source>
        <dbReference type="PIRNR" id="PIRNR000014"/>
    </source>
</evidence>
<keyword evidence="6 14" id="KW-0997">Cell inner membrane</keyword>
<evidence type="ECO:0000256" key="13">
    <source>
        <dbReference type="ARBA" id="ARBA00023136"/>
    </source>
</evidence>
<evidence type="ECO:0000256" key="3">
    <source>
        <dbReference type="ARBA" id="ARBA00007395"/>
    </source>
</evidence>
<feature type="transmembrane region" description="Helical" evidence="15">
    <location>
        <begin position="21"/>
        <end position="41"/>
    </location>
</feature>
<dbReference type="EMBL" id="CP082276">
    <property type="protein sequence ID" value="USH04881.1"/>
    <property type="molecule type" value="Genomic_DNA"/>
</dbReference>
<keyword evidence="13 14" id="KW-0472">Membrane</keyword>
<proteinExistence type="inferred from homology"/>
<evidence type="ECO:0000313" key="18">
    <source>
        <dbReference type="Proteomes" id="UP001056255"/>
    </source>
</evidence>
<evidence type="ECO:0000256" key="10">
    <source>
        <dbReference type="ARBA" id="ARBA00022982"/>
    </source>
</evidence>
<dbReference type="Gene3D" id="1.10.3820.10">
    <property type="entry name" value="Di-heme elbow motif domain"/>
    <property type="match status" value="1"/>
</dbReference>
<evidence type="ECO:0000313" key="17">
    <source>
        <dbReference type="EMBL" id="USH04881.1"/>
    </source>
</evidence>
<dbReference type="InterPro" id="IPR051174">
    <property type="entry name" value="Cytochrome_c-type_ET"/>
</dbReference>
<keyword evidence="4 14" id="KW-0813">Transport</keyword>
<comment type="similarity">
    <text evidence="2 14">Belongs to the TorC/TorY family.</text>
</comment>
<protein>
    <recommendedName>
        <fullName evidence="14">Cytochrome c-type protein</fullName>
    </recommendedName>
</protein>
<keyword evidence="5 14" id="KW-1003">Cell membrane</keyword>
<evidence type="ECO:0000256" key="12">
    <source>
        <dbReference type="ARBA" id="ARBA00023004"/>
    </source>
</evidence>
<evidence type="ECO:0000256" key="8">
    <source>
        <dbReference type="ARBA" id="ARBA00022692"/>
    </source>
</evidence>
<dbReference type="Pfam" id="PF03264">
    <property type="entry name" value="Cytochrom_NNT"/>
    <property type="match status" value="1"/>
</dbReference>
<evidence type="ECO:0000256" key="1">
    <source>
        <dbReference type="ARBA" id="ARBA00004249"/>
    </source>
</evidence>
<dbReference type="InterPro" id="IPR005126">
    <property type="entry name" value="NapC/NirT_cyt_c_N"/>
</dbReference>
<name>A0ABY4X0W2_9GAMM</name>
<keyword evidence="8 15" id="KW-0812">Transmembrane</keyword>
<dbReference type="PANTHER" id="PTHR30333:SF1">
    <property type="entry name" value="CYTOCHROME C-TYPE PROTEIN NAPC"/>
    <property type="match status" value="1"/>
</dbReference>
<evidence type="ECO:0000256" key="7">
    <source>
        <dbReference type="ARBA" id="ARBA00022617"/>
    </source>
</evidence>
<keyword evidence="11 15" id="KW-1133">Transmembrane helix</keyword>
<accession>A0ABY4X0W2</accession>
<keyword evidence="10 14" id="KW-0249">Electron transport</keyword>
<dbReference type="InterPro" id="IPR036280">
    <property type="entry name" value="Multihaem_cyt_sf"/>
</dbReference>
<evidence type="ECO:0000256" key="6">
    <source>
        <dbReference type="ARBA" id="ARBA00022519"/>
    </source>
</evidence>
<organism evidence="17 18">
    <name type="scientific">Grimontia kaedaensis</name>
    <dbReference type="NCBI Taxonomy" id="2872157"/>
    <lineage>
        <taxon>Bacteria</taxon>
        <taxon>Pseudomonadati</taxon>
        <taxon>Pseudomonadota</taxon>
        <taxon>Gammaproteobacteria</taxon>
        <taxon>Vibrionales</taxon>
        <taxon>Vibrionaceae</taxon>
        <taxon>Grimontia</taxon>
    </lineage>
</organism>
<comment type="subcellular location">
    <subcellularLocation>
        <location evidence="1">Cell inner membrane</location>
        <topology evidence="1">Single-pass type II membrane protein</topology>
    </subcellularLocation>
</comment>
<keyword evidence="12 14" id="KW-0408">Iron</keyword>
<dbReference type="NCBIfam" id="TIGR02162">
    <property type="entry name" value="torC"/>
    <property type="match status" value="1"/>
</dbReference>
<gene>
    <name evidence="17" type="primary">torC</name>
    <name evidence="17" type="ORF">K6Q96_24590</name>
</gene>
<evidence type="ECO:0000256" key="15">
    <source>
        <dbReference type="SAM" id="Phobius"/>
    </source>
</evidence>
<sequence>MIMKEFIRKLWATMKRPATKISLGTLTLGGFIAGVIFWGGFNTALELTNTEQFCISCHSMRDNVYPELQKTIHWSNRSGVRATCPDCHVPHNWTDKIARKMQASKEVFAQVFGVIGTREKFLDKRLELAQHEWARFSANGSKECKACHNYASMQFDKMRPTSRFQMQHAAQTDQSCIDCHKGIAHELPAEMDSTGGLLGKLISRSHSTDFNKGAPIYSINFLEMYVDKDLKQDGGVLEPASMVTILEEDDKAAKVTLTGWRKMKGFGRVIYEDFGLNIASAALSKEVAQSQTDIRTFETKEDDLTGLTWQRVEVDLWVKKADFLDTIDPIWTEAKQAYDTNCSLCHTQPDVAHFDANTWPGMFDGMMGFVNFDQATQALVLKYLQKHSSTFAPH</sequence>
<dbReference type="PIRSF" id="PIRSF000014">
    <property type="entry name" value="4_hem_cytch_TorC"/>
    <property type="match status" value="1"/>
</dbReference>
<reference evidence="17" key="1">
    <citation type="submission" date="2021-08" db="EMBL/GenBank/DDBJ databases">
        <authorList>
            <person name="Sakaguchi M."/>
            <person name="Kikuchi T."/>
            <person name="Urbanczyk H."/>
        </authorList>
    </citation>
    <scope>NUCLEOTIDE SEQUENCE</scope>
    <source>
        <strain evidence="17">020920N</strain>
    </source>
</reference>
<keyword evidence="9 14" id="KW-0479">Metal-binding</keyword>
<dbReference type="InterPro" id="IPR038266">
    <property type="entry name" value="NapC/NirT_cytc_sf"/>
</dbReference>
<evidence type="ECO:0000256" key="5">
    <source>
        <dbReference type="ARBA" id="ARBA00022475"/>
    </source>
</evidence>
<evidence type="ECO:0000256" key="11">
    <source>
        <dbReference type="ARBA" id="ARBA00022989"/>
    </source>
</evidence>
<keyword evidence="18" id="KW-1185">Reference proteome</keyword>
<dbReference type="SUPFAM" id="SSF48695">
    <property type="entry name" value="Multiheme cytochromes"/>
    <property type="match status" value="1"/>
</dbReference>
<keyword evidence="7 14" id="KW-0349">Heme</keyword>
<comment type="similarity">
    <text evidence="3">Belongs to the NapC/NirT/NrfH family.</text>
</comment>
<dbReference type="Proteomes" id="UP001056255">
    <property type="component" value="Chromosome II"/>
</dbReference>
<evidence type="ECO:0000256" key="9">
    <source>
        <dbReference type="ARBA" id="ARBA00022723"/>
    </source>
</evidence>
<feature type="domain" description="NapC/NirT cytochrome c N-terminal" evidence="16">
    <location>
        <begin position="17"/>
        <end position="189"/>
    </location>
</feature>
<dbReference type="InterPro" id="IPR009154">
    <property type="entry name" value="Membr-bd_4haem_cyt_TorC"/>
</dbReference>
<evidence type="ECO:0000256" key="4">
    <source>
        <dbReference type="ARBA" id="ARBA00022448"/>
    </source>
</evidence>
<evidence type="ECO:0000259" key="16">
    <source>
        <dbReference type="Pfam" id="PF03264"/>
    </source>
</evidence>